<dbReference type="PANTHER" id="PTHR43369:SF2">
    <property type="entry name" value="PHOSPHORIBOSYLGLYCINAMIDE FORMYLTRANSFERASE"/>
    <property type="match status" value="1"/>
</dbReference>
<dbReference type="Gene3D" id="3.40.50.170">
    <property type="entry name" value="Formyl transferase, N-terminal domain"/>
    <property type="match status" value="1"/>
</dbReference>
<feature type="site" description="Raises pKa of active site His" evidence="6">
    <location>
        <position position="145"/>
    </location>
</feature>
<dbReference type="InterPro" id="IPR004607">
    <property type="entry name" value="GART"/>
</dbReference>
<dbReference type="InterPro" id="IPR001555">
    <property type="entry name" value="GART_AS"/>
</dbReference>
<proteinExistence type="inferred from homology"/>
<evidence type="ECO:0000256" key="6">
    <source>
        <dbReference type="HAMAP-Rule" id="MF_01930"/>
    </source>
</evidence>
<comment type="similarity">
    <text evidence="4 6">Belongs to the GART family.</text>
</comment>
<evidence type="ECO:0000256" key="1">
    <source>
        <dbReference type="ARBA" id="ARBA00005054"/>
    </source>
</evidence>
<dbReference type="GO" id="GO:0005829">
    <property type="term" value="C:cytosol"/>
    <property type="evidence" value="ECO:0007669"/>
    <property type="project" value="TreeGrafter"/>
</dbReference>
<dbReference type="InterPro" id="IPR002376">
    <property type="entry name" value="Formyl_transf_N"/>
</dbReference>
<dbReference type="RefSeq" id="WP_078669448.1">
    <property type="nucleotide sequence ID" value="NZ_FUWZ01000002.1"/>
</dbReference>
<comment type="pathway">
    <text evidence="1 6">Purine metabolism; IMP biosynthesis via de novo pathway; N(2)-formyl-N(1)-(5-phospho-D-ribosyl)glycinamide from N(1)-(5-phospho-D-ribosyl)glycinamide (10-formyl THF route): step 1/1.</text>
</comment>
<organism evidence="8 9">
    <name type="scientific">Chitinophaga eiseniae</name>
    <dbReference type="NCBI Taxonomy" id="634771"/>
    <lineage>
        <taxon>Bacteria</taxon>
        <taxon>Pseudomonadati</taxon>
        <taxon>Bacteroidota</taxon>
        <taxon>Chitinophagia</taxon>
        <taxon>Chitinophagales</taxon>
        <taxon>Chitinophagaceae</taxon>
        <taxon>Chitinophaga</taxon>
    </lineage>
</organism>
<dbReference type="GO" id="GO:0004644">
    <property type="term" value="F:phosphoribosylglycinamide formyltransferase activity"/>
    <property type="evidence" value="ECO:0007669"/>
    <property type="project" value="UniProtKB-UniRule"/>
</dbReference>
<feature type="active site" description="Proton donor" evidence="6">
    <location>
        <position position="104"/>
    </location>
</feature>
<reference evidence="9" key="1">
    <citation type="submission" date="2017-02" db="EMBL/GenBank/DDBJ databases">
        <authorList>
            <person name="Varghese N."/>
            <person name="Submissions S."/>
        </authorList>
    </citation>
    <scope>NUCLEOTIDE SEQUENCE [LARGE SCALE GENOMIC DNA]</scope>
    <source>
        <strain evidence="9">DSM 22224</strain>
    </source>
</reference>
<evidence type="ECO:0000313" key="9">
    <source>
        <dbReference type="Proteomes" id="UP000190367"/>
    </source>
</evidence>
<dbReference type="UniPathway" id="UPA00074">
    <property type="reaction ID" value="UER00126"/>
</dbReference>
<comment type="caution">
    <text evidence="6">Lacks conserved residue(s) required for the propagation of feature annotation.</text>
</comment>
<evidence type="ECO:0000259" key="7">
    <source>
        <dbReference type="Pfam" id="PF00551"/>
    </source>
</evidence>
<protein>
    <recommendedName>
        <fullName evidence="6">Phosphoribosylglycinamide formyltransferase</fullName>
        <ecNumber evidence="6">2.1.2.2</ecNumber>
    </recommendedName>
    <alternativeName>
        <fullName evidence="6">5'-phosphoribosylglycinamide transformylase</fullName>
    </alternativeName>
    <alternativeName>
        <fullName evidence="6">GAR transformylase</fullName>
        <shortName evidence="6">GART</shortName>
    </alternativeName>
</protein>
<dbReference type="PROSITE" id="PS00373">
    <property type="entry name" value="GART"/>
    <property type="match status" value="1"/>
</dbReference>
<evidence type="ECO:0000256" key="5">
    <source>
        <dbReference type="ARBA" id="ARBA00047664"/>
    </source>
</evidence>
<dbReference type="PANTHER" id="PTHR43369">
    <property type="entry name" value="PHOSPHORIBOSYLGLYCINAMIDE FORMYLTRANSFERASE"/>
    <property type="match status" value="1"/>
</dbReference>
<dbReference type="STRING" id="634771.SAMN04488128_102950"/>
<dbReference type="Pfam" id="PF00551">
    <property type="entry name" value="Formyl_trans_N"/>
    <property type="match status" value="1"/>
</dbReference>
<feature type="binding site" evidence="6">
    <location>
        <position position="58"/>
    </location>
    <ligand>
        <name>(6R)-10-formyltetrahydrofolate</name>
        <dbReference type="ChEBI" id="CHEBI:195366"/>
    </ligand>
</feature>
<dbReference type="InterPro" id="IPR036477">
    <property type="entry name" value="Formyl_transf_N_sf"/>
</dbReference>
<dbReference type="HAMAP" id="MF_01930">
    <property type="entry name" value="PurN"/>
    <property type="match status" value="1"/>
</dbReference>
<comment type="function">
    <text evidence="6">Catalyzes the transfer of a formyl group from 10-formyltetrahydrofolate to 5-phospho-ribosyl-glycinamide (GAR), producing 5-phospho-ribosyl-N-formylglycinamide (FGAR) and tetrahydrofolate.</text>
</comment>
<keyword evidence="2 6" id="KW-0808">Transferase</keyword>
<feature type="binding site" evidence="6">
    <location>
        <begin position="12"/>
        <end position="14"/>
    </location>
    <ligand>
        <name>N(1)-(5-phospho-beta-D-ribosyl)glycinamide</name>
        <dbReference type="ChEBI" id="CHEBI:143788"/>
    </ligand>
</feature>
<accession>A0A1T4R9B5</accession>
<dbReference type="EMBL" id="FUWZ01000002">
    <property type="protein sequence ID" value="SKA12515.1"/>
    <property type="molecule type" value="Genomic_DNA"/>
</dbReference>
<evidence type="ECO:0000256" key="4">
    <source>
        <dbReference type="ARBA" id="ARBA00038440"/>
    </source>
</evidence>
<dbReference type="EC" id="2.1.2.2" evidence="6"/>
<evidence type="ECO:0000256" key="2">
    <source>
        <dbReference type="ARBA" id="ARBA00022679"/>
    </source>
</evidence>
<feature type="domain" description="Formyl transferase N-terminal" evidence="7">
    <location>
        <begin position="2"/>
        <end position="180"/>
    </location>
</feature>
<dbReference type="Proteomes" id="UP000190367">
    <property type="component" value="Unassembled WGS sequence"/>
</dbReference>
<dbReference type="NCBIfam" id="TIGR00639">
    <property type="entry name" value="PurN"/>
    <property type="match status" value="1"/>
</dbReference>
<comment type="catalytic activity">
    <reaction evidence="5 6">
        <text>N(1)-(5-phospho-beta-D-ribosyl)glycinamide + (6R)-10-formyltetrahydrofolate = N(2)-formyl-N(1)-(5-phospho-beta-D-ribosyl)glycinamide + (6S)-5,6,7,8-tetrahydrofolate + H(+)</text>
        <dbReference type="Rhea" id="RHEA:15053"/>
        <dbReference type="ChEBI" id="CHEBI:15378"/>
        <dbReference type="ChEBI" id="CHEBI:57453"/>
        <dbReference type="ChEBI" id="CHEBI:143788"/>
        <dbReference type="ChEBI" id="CHEBI:147286"/>
        <dbReference type="ChEBI" id="CHEBI:195366"/>
        <dbReference type="EC" id="2.1.2.2"/>
    </reaction>
</comment>
<gene>
    <name evidence="6" type="primary">purN</name>
    <name evidence="8" type="ORF">SAMN04488128_102950</name>
</gene>
<dbReference type="CDD" id="cd08645">
    <property type="entry name" value="FMT_core_GART"/>
    <property type="match status" value="1"/>
</dbReference>
<keyword evidence="3 6" id="KW-0658">Purine biosynthesis</keyword>
<keyword evidence="9" id="KW-1185">Reference proteome</keyword>
<name>A0A1T4R9B5_9BACT</name>
<dbReference type="AlphaFoldDB" id="A0A1T4R9B5"/>
<sequence length="188" mass="20910">MKNIVIFASGAGSNAQKIIDHFRNSEKGRVALIVCNKPGAGVLDIAQREGIPAVLIEKEKFFHTDTYVQLLKEQHTDLIVLAGFLWKVPANLVQAFPNRIINIHPALLPKFGGKGMYGHFVHEAVVAAGETESGITIHFVNEKYDDGEPILQERCIVTPEDTPEAVARKVQALEHQWFPVIVERILLK</sequence>
<evidence type="ECO:0000256" key="3">
    <source>
        <dbReference type="ARBA" id="ARBA00022755"/>
    </source>
</evidence>
<feature type="binding site" evidence="6">
    <location>
        <position position="102"/>
    </location>
    <ligand>
        <name>(6R)-10-formyltetrahydrofolate</name>
        <dbReference type="ChEBI" id="CHEBI:195366"/>
    </ligand>
</feature>
<dbReference type="GO" id="GO:0006189">
    <property type="term" value="P:'de novo' IMP biosynthetic process"/>
    <property type="evidence" value="ECO:0007669"/>
    <property type="project" value="UniProtKB-UniRule"/>
</dbReference>
<dbReference type="OrthoDB" id="9806170at2"/>
<dbReference type="SUPFAM" id="SSF53328">
    <property type="entry name" value="Formyltransferase"/>
    <property type="match status" value="1"/>
</dbReference>
<evidence type="ECO:0000313" key="8">
    <source>
        <dbReference type="EMBL" id="SKA12515.1"/>
    </source>
</evidence>